<name>A0ABT5KI23_9BURK</name>
<comment type="caution">
    <text evidence="1">The sequence shown here is derived from an EMBL/GenBank/DDBJ whole genome shotgun (WGS) entry which is preliminary data.</text>
</comment>
<sequence>MSHQYLDIRLLPDPELPPHVLMAALFTKLHKALSDLKEDQIGVCFPEYAKDPARLGDHLRLIGPRASLARLMEGSWLGALQEQISSTAIASVPEGAEQRALRRVQAKSSPARLRRRQMKRHGLNEAEALERVPDHAAEFLRLPFVQLFSASTGQTFRLFLDLSEPQGAGVQGVFNAYGLSSTATIPCF</sequence>
<reference evidence="1 2" key="1">
    <citation type="submission" date="2022-10" db="EMBL/GenBank/DDBJ databases">
        <title>Paucibacter sp. hw1 Genome sequencing.</title>
        <authorList>
            <person name="Park S."/>
        </authorList>
    </citation>
    <scope>NUCLEOTIDE SEQUENCE [LARGE SCALE GENOMIC DNA]</scope>
    <source>
        <strain evidence="2">hw1</strain>
    </source>
</reference>
<proteinExistence type="predicted"/>
<dbReference type="InterPro" id="IPR013396">
    <property type="entry name" value="CRISPR-assoc_prot_Csy4"/>
</dbReference>
<organism evidence="1 2">
    <name type="scientific">Roseateles albus</name>
    <dbReference type="NCBI Taxonomy" id="2987525"/>
    <lineage>
        <taxon>Bacteria</taxon>
        <taxon>Pseudomonadati</taxon>
        <taxon>Pseudomonadota</taxon>
        <taxon>Betaproteobacteria</taxon>
        <taxon>Burkholderiales</taxon>
        <taxon>Sphaerotilaceae</taxon>
        <taxon>Roseateles</taxon>
    </lineage>
</organism>
<evidence type="ECO:0000313" key="1">
    <source>
        <dbReference type="EMBL" id="MDC8773558.1"/>
    </source>
</evidence>
<dbReference type="RefSeq" id="WP_273601735.1">
    <property type="nucleotide sequence ID" value="NZ_JAQQXT010000012.1"/>
</dbReference>
<dbReference type="Proteomes" id="UP001221189">
    <property type="component" value="Unassembled WGS sequence"/>
</dbReference>
<gene>
    <name evidence="1" type="primary">cas6f</name>
    <name evidence="1" type="ORF">PRZ03_18430</name>
</gene>
<dbReference type="Pfam" id="PF09618">
    <property type="entry name" value="Cas_Csy4"/>
    <property type="match status" value="1"/>
</dbReference>
<dbReference type="EMBL" id="JAQQXT010000012">
    <property type="protein sequence ID" value="MDC8773558.1"/>
    <property type="molecule type" value="Genomic_DNA"/>
</dbReference>
<protein>
    <submittedName>
        <fullName evidence="1">Type I-F CRISPR-associated endoribonuclease Cas6/Csy4</fullName>
    </submittedName>
</protein>
<dbReference type="Gene3D" id="3.30.70.2540">
    <property type="entry name" value="CRISPR-associated endoribonuclease Cas6/Csy4"/>
    <property type="match status" value="1"/>
</dbReference>
<dbReference type="CDD" id="cd09739">
    <property type="entry name" value="Cas6_I-F"/>
    <property type="match status" value="1"/>
</dbReference>
<accession>A0ABT5KI23</accession>
<keyword evidence="2" id="KW-1185">Reference proteome</keyword>
<dbReference type="NCBIfam" id="TIGR02563">
    <property type="entry name" value="cas_Csy4"/>
    <property type="match status" value="1"/>
</dbReference>
<evidence type="ECO:0000313" key="2">
    <source>
        <dbReference type="Proteomes" id="UP001221189"/>
    </source>
</evidence>
<dbReference type="InterPro" id="IPR042564">
    <property type="entry name" value="CRISPR-Cas6/Csy4_sf"/>
</dbReference>